<dbReference type="OrthoDB" id="540662at2759"/>
<feature type="region of interest" description="Disordered" evidence="4">
    <location>
        <begin position="29"/>
        <end position="53"/>
    </location>
</feature>
<dbReference type="SMART" id="SM00500">
    <property type="entry name" value="SFM"/>
    <property type="match status" value="1"/>
</dbReference>
<dbReference type="CDD" id="cd00200">
    <property type="entry name" value="WD40"/>
    <property type="match status" value="1"/>
</dbReference>
<evidence type="ECO:0000256" key="2">
    <source>
        <dbReference type="ARBA" id="ARBA00022737"/>
    </source>
</evidence>
<evidence type="ECO:0000259" key="5">
    <source>
        <dbReference type="SMART" id="SM00500"/>
    </source>
</evidence>
<evidence type="ECO:0000256" key="3">
    <source>
        <dbReference type="PROSITE-ProRule" id="PRU00221"/>
    </source>
</evidence>
<feature type="repeat" description="WD" evidence="3">
    <location>
        <begin position="369"/>
        <end position="410"/>
    </location>
</feature>
<dbReference type="InterPro" id="IPR036285">
    <property type="entry name" value="PRP4-like_sf"/>
</dbReference>
<evidence type="ECO:0000313" key="7">
    <source>
        <dbReference type="Proteomes" id="UP000053237"/>
    </source>
</evidence>
<feature type="repeat" description="WD" evidence="3">
    <location>
        <begin position="232"/>
        <end position="264"/>
    </location>
</feature>
<dbReference type="SMART" id="SM00320">
    <property type="entry name" value="WD40"/>
    <property type="match status" value="7"/>
</dbReference>
<dbReference type="InterPro" id="IPR001680">
    <property type="entry name" value="WD40_rpt"/>
</dbReference>
<dbReference type="PRINTS" id="PR00320">
    <property type="entry name" value="GPROTEINBRPT"/>
</dbReference>
<feature type="repeat" description="WD" evidence="3">
    <location>
        <begin position="453"/>
        <end position="495"/>
    </location>
</feature>
<organism evidence="6 7">
    <name type="scientific">Albugo candida</name>
    <dbReference type="NCBI Taxonomy" id="65357"/>
    <lineage>
        <taxon>Eukaryota</taxon>
        <taxon>Sar</taxon>
        <taxon>Stramenopiles</taxon>
        <taxon>Oomycota</taxon>
        <taxon>Peronosporomycetes</taxon>
        <taxon>Albuginales</taxon>
        <taxon>Albuginaceae</taxon>
        <taxon>Albugo</taxon>
    </lineage>
</organism>
<sequence>MTDGEKGIYFGTISSANVLKDDEKTETKHVKKIKNTHTNSDTTTRDRHNGAGAEEKEILELSETSKAAQEKHAQILRRMEAERRARNIAVPTSVEEVILRLRQLGQPITLFSEGPADRRERLRKLLSQLELQAEETGHTHHLLLELQNQNGGRDIRRQKETQLDQLFYIPIKAPELRQARQAIFAFSIEKTAKRLKDERHEKVFEPKEHEAMDRYAASLYMAAEKLSNVESQSGDGRPLSCVKYSSNNNHIATGSWSGAVKVWDRECKLVKAYQEHDNRVTGLSWHPTNSFLDDTNTESTSVCLCTGSADGTARLWSADRTEPVLVLRGHQSRLGKVAFHPLGNHVGTTSFDHTWRLWDVHTGKELLLQEGHFREVYAIAFQEDGALVATGDLDGNGRVWDIRSGKSIFSLQGHSKQILSMDFAKNGYQVASGSDDRTARIWDIRQRKCYYTIPAHNGLVSEVKYSPLTNELFMTASYDATLKIWRSRDWKLLATLKGHDGKVMAADFALDEKQLVSCGHDRTFKFWAHEDEC</sequence>
<reference evidence="6 7" key="1">
    <citation type="submission" date="2012-05" db="EMBL/GenBank/DDBJ databases">
        <title>Recombination and specialization in a pathogen metapopulation.</title>
        <authorList>
            <person name="Gardiner A."/>
            <person name="Kemen E."/>
            <person name="Schultz-Larsen T."/>
            <person name="MacLean D."/>
            <person name="Van Oosterhout C."/>
            <person name="Jones J.D.G."/>
        </authorList>
    </citation>
    <scope>NUCLEOTIDE SEQUENCE [LARGE SCALE GENOMIC DNA]</scope>
    <source>
        <strain evidence="6 7">Ac Nc2</strain>
    </source>
</reference>
<dbReference type="InterPro" id="IPR036322">
    <property type="entry name" value="WD40_repeat_dom_sf"/>
</dbReference>
<feature type="domain" description="Pre-mRNA processing factor 4 (PRP4)-like" evidence="5">
    <location>
        <begin position="92"/>
        <end position="141"/>
    </location>
</feature>
<dbReference type="PROSITE" id="PS50294">
    <property type="entry name" value="WD_REPEATS_REGION"/>
    <property type="match status" value="6"/>
</dbReference>
<name>A0A024GUH0_9STRA</name>
<dbReference type="SUPFAM" id="SSF50978">
    <property type="entry name" value="WD40 repeat-like"/>
    <property type="match status" value="1"/>
</dbReference>
<dbReference type="Proteomes" id="UP000053237">
    <property type="component" value="Unassembled WGS sequence"/>
</dbReference>
<dbReference type="GO" id="GO:0000398">
    <property type="term" value="P:mRNA splicing, via spliceosome"/>
    <property type="evidence" value="ECO:0007669"/>
    <property type="project" value="TreeGrafter"/>
</dbReference>
<dbReference type="AlphaFoldDB" id="A0A024GUH0"/>
<dbReference type="InterPro" id="IPR014906">
    <property type="entry name" value="PRP4-like"/>
</dbReference>
<comment type="caution">
    <text evidence="6">The sequence shown here is derived from an EMBL/GenBank/DDBJ whole genome shotgun (WGS) entry which is preliminary data.</text>
</comment>
<dbReference type="EMBL" id="CAIX01000471">
    <property type="protein sequence ID" value="CCI50385.1"/>
    <property type="molecule type" value="Genomic_DNA"/>
</dbReference>
<dbReference type="STRING" id="65357.A0A024GUH0"/>
<evidence type="ECO:0000256" key="4">
    <source>
        <dbReference type="SAM" id="MobiDB-lite"/>
    </source>
</evidence>
<dbReference type="PROSITE" id="PS00678">
    <property type="entry name" value="WD_REPEATS_1"/>
    <property type="match status" value="2"/>
</dbReference>
<keyword evidence="1 3" id="KW-0853">WD repeat</keyword>
<dbReference type="PANTHER" id="PTHR19846:SF0">
    <property type="entry name" value="PRE-MRNA PROCESSING FACTOR 4"/>
    <property type="match status" value="1"/>
</dbReference>
<gene>
    <name evidence="6" type="ORF">BN9_120740</name>
</gene>
<feature type="repeat" description="WD" evidence="3">
    <location>
        <begin position="496"/>
        <end position="527"/>
    </location>
</feature>
<keyword evidence="7" id="KW-1185">Reference proteome</keyword>
<dbReference type="InParanoid" id="A0A024GUH0"/>
<dbReference type="InterPro" id="IPR020472">
    <property type="entry name" value="WD40_PAC1"/>
</dbReference>
<dbReference type="Pfam" id="PF00400">
    <property type="entry name" value="WD40"/>
    <property type="match status" value="7"/>
</dbReference>
<accession>A0A024GUH0</accession>
<dbReference type="PANTHER" id="PTHR19846">
    <property type="entry name" value="WD40 REPEAT PROTEIN"/>
    <property type="match status" value="1"/>
</dbReference>
<feature type="repeat" description="WD" evidence="3">
    <location>
        <begin position="411"/>
        <end position="452"/>
    </location>
</feature>
<dbReference type="GO" id="GO:0046540">
    <property type="term" value="C:U4/U6 x U5 tri-snRNP complex"/>
    <property type="evidence" value="ECO:0007669"/>
    <property type="project" value="TreeGrafter"/>
</dbReference>
<dbReference type="Pfam" id="PF08799">
    <property type="entry name" value="PRP4"/>
    <property type="match status" value="1"/>
</dbReference>
<dbReference type="GO" id="GO:0017070">
    <property type="term" value="F:U6 snRNA binding"/>
    <property type="evidence" value="ECO:0007669"/>
    <property type="project" value="TreeGrafter"/>
</dbReference>
<protein>
    <recommendedName>
        <fullName evidence="5">Pre-mRNA processing factor 4 (PRP4)-like domain-containing protein</fullName>
    </recommendedName>
</protein>
<feature type="compositionally biased region" description="Basic and acidic residues" evidence="4">
    <location>
        <begin position="43"/>
        <end position="53"/>
    </location>
</feature>
<keyword evidence="2" id="KW-0677">Repeat</keyword>
<dbReference type="Gene3D" id="2.130.10.10">
    <property type="entry name" value="YVTN repeat-like/Quinoprotein amine dehydrogenase"/>
    <property type="match status" value="2"/>
</dbReference>
<dbReference type="FunFam" id="2.130.10.10:FF:000411">
    <property type="entry name" value="U4/U6 small nuclear ribonucleoprotein Prp4"/>
    <property type="match status" value="1"/>
</dbReference>
<evidence type="ECO:0000313" key="6">
    <source>
        <dbReference type="EMBL" id="CCI50385.1"/>
    </source>
</evidence>
<dbReference type="GO" id="GO:0030621">
    <property type="term" value="F:U4 snRNA binding"/>
    <property type="evidence" value="ECO:0007669"/>
    <property type="project" value="TreeGrafter"/>
</dbReference>
<proteinExistence type="predicted"/>
<dbReference type="Gene3D" id="4.10.280.110">
    <property type="entry name" value="Pre-mRNA processing factor 4 domain"/>
    <property type="match status" value="1"/>
</dbReference>
<dbReference type="InterPro" id="IPR019775">
    <property type="entry name" value="WD40_repeat_CS"/>
</dbReference>
<dbReference type="InterPro" id="IPR015943">
    <property type="entry name" value="WD40/YVTN_repeat-like_dom_sf"/>
</dbReference>
<dbReference type="PROSITE" id="PS50082">
    <property type="entry name" value="WD_REPEATS_2"/>
    <property type="match status" value="6"/>
</dbReference>
<dbReference type="SUPFAM" id="SSF158230">
    <property type="entry name" value="PRP4-like"/>
    <property type="match status" value="1"/>
</dbReference>
<evidence type="ECO:0000256" key="1">
    <source>
        <dbReference type="ARBA" id="ARBA00022574"/>
    </source>
</evidence>
<feature type="repeat" description="WD" evidence="3">
    <location>
        <begin position="327"/>
        <end position="368"/>
    </location>
</feature>